<dbReference type="EMBL" id="JAFFHA010000008">
    <property type="protein sequence ID" value="KAK4652093.1"/>
    <property type="molecule type" value="Genomic_DNA"/>
</dbReference>
<sequence>MDRQLEEKVQHHVRIWWGQRVSLRKHGPHQGGIERFNGADTAVNTPAGKPKILQVARLPPSVD</sequence>
<keyword evidence="2" id="KW-1185">Reference proteome</keyword>
<accession>A0ABR0G8Q2</accession>
<proteinExistence type="predicted"/>
<reference evidence="1 2" key="1">
    <citation type="journal article" date="2023" name="bioRxiv">
        <title>High-quality genome assemblies of four members of thePodospora anserinaspecies complex.</title>
        <authorList>
            <person name="Ament-Velasquez S.L."/>
            <person name="Vogan A.A."/>
            <person name="Wallerman O."/>
            <person name="Hartmann F."/>
            <person name="Gautier V."/>
            <person name="Silar P."/>
            <person name="Giraud T."/>
            <person name="Johannesson H."/>
        </authorList>
    </citation>
    <scope>NUCLEOTIDE SEQUENCE [LARGE SCALE GENOMIC DNA]</scope>
    <source>
        <strain evidence="1 2">CBS 415.72m</strain>
    </source>
</reference>
<evidence type="ECO:0008006" key="3">
    <source>
        <dbReference type="Google" id="ProtNLM"/>
    </source>
</evidence>
<gene>
    <name evidence="1" type="ORF">QC762_0099440</name>
</gene>
<dbReference type="GeneID" id="87903971"/>
<dbReference type="Proteomes" id="UP001323405">
    <property type="component" value="Unassembled WGS sequence"/>
</dbReference>
<protein>
    <recommendedName>
        <fullName evidence="3">Hypervirulence associated protein TUDOR domain-containing protein</fullName>
    </recommendedName>
</protein>
<name>A0ABR0G8Q2_9PEZI</name>
<evidence type="ECO:0000313" key="2">
    <source>
        <dbReference type="Proteomes" id="UP001323405"/>
    </source>
</evidence>
<comment type="caution">
    <text evidence="1">The sequence shown here is derived from an EMBL/GenBank/DDBJ whole genome shotgun (WGS) entry which is preliminary data.</text>
</comment>
<dbReference type="RefSeq" id="XP_062741068.1">
    <property type="nucleotide sequence ID" value="XM_062884182.1"/>
</dbReference>
<organism evidence="1 2">
    <name type="scientific">Podospora pseudocomata</name>
    <dbReference type="NCBI Taxonomy" id="2093779"/>
    <lineage>
        <taxon>Eukaryota</taxon>
        <taxon>Fungi</taxon>
        <taxon>Dikarya</taxon>
        <taxon>Ascomycota</taxon>
        <taxon>Pezizomycotina</taxon>
        <taxon>Sordariomycetes</taxon>
        <taxon>Sordariomycetidae</taxon>
        <taxon>Sordariales</taxon>
        <taxon>Podosporaceae</taxon>
        <taxon>Podospora</taxon>
    </lineage>
</organism>
<evidence type="ECO:0000313" key="1">
    <source>
        <dbReference type="EMBL" id="KAK4652093.1"/>
    </source>
</evidence>